<dbReference type="InterPro" id="IPR004843">
    <property type="entry name" value="Calcineurin-like_PHP"/>
</dbReference>
<name>A0A1Z4JHG5_LEPBY</name>
<organism evidence="4 5">
    <name type="scientific">Leptolyngbya boryana NIES-2135</name>
    <dbReference type="NCBI Taxonomy" id="1973484"/>
    <lineage>
        <taxon>Bacteria</taxon>
        <taxon>Bacillati</taxon>
        <taxon>Cyanobacteriota</taxon>
        <taxon>Cyanophyceae</taxon>
        <taxon>Leptolyngbyales</taxon>
        <taxon>Leptolyngbyaceae</taxon>
        <taxon>Leptolyngbya group</taxon>
        <taxon>Leptolyngbya</taxon>
    </lineage>
</organism>
<dbReference type="Proteomes" id="UP000217895">
    <property type="component" value="Chromosome"/>
</dbReference>
<dbReference type="InterPro" id="IPR051558">
    <property type="entry name" value="Metallophosphoesterase_PAP"/>
</dbReference>
<evidence type="ECO:0000313" key="4">
    <source>
        <dbReference type="EMBL" id="BAY56179.1"/>
    </source>
</evidence>
<protein>
    <submittedName>
        <fullName evidence="4">Metallophosphoesterase</fullName>
    </submittedName>
</protein>
<dbReference type="EMBL" id="AP018203">
    <property type="protein sequence ID" value="BAY56179.1"/>
    <property type="molecule type" value="Genomic_DNA"/>
</dbReference>
<gene>
    <name evidence="4" type="ORF">NIES2135_30090</name>
</gene>
<dbReference type="Pfam" id="PF00149">
    <property type="entry name" value="Metallophos"/>
    <property type="match status" value="1"/>
</dbReference>
<dbReference type="PANTHER" id="PTHR10161">
    <property type="entry name" value="TARTRATE-RESISTANT ACID PHOSPHATASE TYPE 5"/>
    <property type="match status" value="1"/>
</dbReference>
<proteinExistence type="predicted"/>
<dbReference type="PROSITE" id="PS51318">
    <property type="entry name" value="TAT"/>
    <property type="match status" value="1"/>
</dbReference>
<dbReference type="InterPro" id="IPR029052">
    <property type="entry name" value="Metallo-depent_PP-like"/>
</dbReference>
<dbReference type="SUPFAM" id="SSF56300">
    <property type="entry name" value="Metallo-dependent phosphatases"/>
    <property type="match status" value="1"/>
</dbReference>
<evidence type="ECO:0000259" key="3">
    <source>
        <dbReference type="Pfam" id="PF00149"/>
    </source>
</evidence>
<feature type="domain" description="Calcineurin-like phosphoesterase" evidence="3">
    <location>
        <begin position="50"/>
        <end position="231"/>
    </location>
</feature>
<keyword evidence="2" id="KW-0378">Hydrolase</keyword>
<evidence type="ECO:0000256" key="1">
    <source>
        <dbReference type="ARBA" id="ARBA00022729"/>
    </source>
</evidence>
<keyword evidence="1" id="KW-0732">Signal</keyword>
<evidence type="ECO:0000256" key="2">
    <source>
        <dbReference type="ARBA" id="ARBA00022801"/>
    </source>
</evidence>
<dbReference type="InterPro" id="IPR006311">
    <property type="entry name" value="TAT_signal"/>
</dbReference>
<accession>A0A1Z4JHG5</accession>
<dbReference type="GO" id="GO:0016787">
    <property type="term" value="F:hydrolase activity"/>
    <property type="evidence" value="ECO:0007669"/>
    <property type="project" value="UniProtKB-KW"/>
</dbReference>
<dbReference type="Gene3D" id="3.60.21.10">
    <property type="match status" value="1"/>
</dbReference>
<reference evidence="4 5" key="1">
    <citation type="submission" date="2017-06" db="EMBL/GenBank/DDBJ databases">
        <title>Genome sequencing of cyanobaciteial culture collection at National Institute for Environmental Studies (NIES).</title>
        <authorList>
            <person name="Hirose Y."/>
            <person name="Shimura Y."/>
            <person name="Fujisawa T."/>
            <person name="Nakamura Y."/>
            <person name="Kawachi M."/>
        </authorList>
    </citation>
    <scope>NUCLEOTIDE SEQUENCE [LARGE SCALE GENOMIC DNA]</scope>
    <source>
        <strain evidence="4 5">NIES-2135</strain>
    </source>
</reference>
<dbReference type="AlphaFoldDB" id="A0A1Z4JHG5"/>
<keyword evidence="5" id="KW-1185">Reference proteome</keyword>
<evidence type="ECO:0000313" key="5">
    <source>
        <dbReference type="Proteomes" id="UP000217895"/>
    </source>
</evidence>
<sequence>MRLSRRQLLVLGGVGAAGLAVAGKSFSRQFEPMPQTVSEPPKPASQELMLRFVAVADSGAGDQNQFDSANAMANYHKKHPYSLVTLAGDNIYNSGEMERIGIAFEQPYAPLLKQNVRFQACLGNHDIRTANGDPQVQYKNFHMTGRYYTYREKDVQFFVLDTNGNADWKDQMAWLNAELGRSNAPWKIVYGHHPIYSSGHYGTDREMIRKFAPLFKKHQVQLYINGHEHHYERSTSIDGTTYLVTGIGGASLRPVGTSKTTEYSVSRFGFSAIEVYPDRLQIEGIGTDGLVFDRGIIARQAQVAV</sequence>
<dbReference type="PANTHER" id="PTHR10161:SF14">
    <property type="entry name" value="TARTRATE-RESISTANT ACID PHOSPHATASE TYPE 5"/>
    <property type="match status" value="1"/>
</dbReference>